<dbReference type="FunFam" id="3.90.850.10:FF:000002">
    <property type="entry name" value="2-hydroxyhepta-2,4-diene-1,7-dioate isomerase"/>
    <property type="match status" value="1"/>
</dbReference>
<reference evidence="4" key="1">
    <citation type="submission" date="2020-05" db="EMBL/GenBank/DDBJ databases">
        <authorList>
            <person name="Chiriac C."/>
            <person name="Salcher M."/>
            <person name="Ghai R."/>
            <person name="Kavagutti S V."/>
        </authorList>
    </citation>
    <scope>NUCLEOTIDE SEQUENCE</scope>
</reference>
<dbReference type="Pfam" id="PF01557">
    <property type="entry name" value="FAA_hydrolase"/>
    <property type="match status" value="1"/>
</dbReference>
<dbReference type="InterPro" id="IPR011234">
    <property type="entry name" value="Fumarylacetoacetase-like_C"/>
</dbReference>
<accession>A0A6J7E927</accession>
<dbReference type="GO" id="GO:0016853">
    <property type="term" value="F:isomerase activity"/>
    <property type="evidence" value="ECO:0007669"/>
    <property type="project" value="UniProtKB-ARBA"/>
</dbReference>
<dbReference type="GO" id="GO:0046872">
    <property type="term" value="F:metal ion binding"/>
    <property type="evidence" value="ECO:0007669"/>
    <property type="project" value="UniProtKB-KW"/>
</dbReference>
<gene>
    <name evidence="4" type="ORF">UFOPK3423_01100</name>
</gene>
<dbReference type="EMBL" id="CAFBLQ010000121">
    <property type="protein sequence ID" value="CAB4877795.1"/>
    <property type="molecule type" value="Genomic_DNA"/>
</dbReference>
<feature type="domain" description="Fumarylacetoacetase-like C-terminal" evidence="3">
    <location>
        <begin position="77"/>
        <end position="287"/>
    </location>
</feature>
<sequence length="293" mass="31391">MRLVTYVADDALRAGIELDGRVVDAERAVGERWAATVVGILEQPQSSRDALALAAQEVDGLPIDSLRLAPPIPAPQKIICIGLNYVDHVHELEAIKNAPSEVTPVPILFTKFVTSLVGHEDLVLIPPSTEQMDYEAELAVVIGRRASRVSAIDALSYVGGYSAFNDITARDLQLRTPQWTAGKAPDTFGPFGPVLVTADEIADPQSLRIQCRVNGEARQDATTDLMIFPVAQLIEFISSLITLVPGDVISTGTPAGIGVARKPPLFLQAGDVVEVEISQIGVLRNTLASLQTQ</sequence>
<evidence type="ECO:0000256" key="1">
    <source>
        <dbReference type="ARBA" id="ARBA00010211"/>
    </source>
</evidence>
<evidence type="ECO:0000313" key="4">
    <source>
        <dbReference type="EMBL" id="CAB4877795.1"/>
    </source>
</evidence>
<dbReference type="InterPro" id="IPR051121">
    <property type="entry name" value="FAH"/>
</dbReference>
<name>A0A6J7E927_9ZZZZ</name>
<organism evidence="4">
    <name type="scientific">freshwater metagenome</name>
    <dbReference type="NCBI Taxonomy" id="449393"/>
    <lineage>
        <taxon>unclassified sequences</taxon>
        <taxon>metagenomes</taxon>
        <taxon>ecological metagenomes</taxon>
    </lineage>
</organism>
<dbReference type="SUPFAM" id="SSF56529">
    <property type="entry name" value="FAH"/>
    <property type="match status" value="1"/>
</dbReference>
<dbReference type="PANTHER" id="PTHR42796">
    <property type="entry name" value="FUMARYLACETOACETATE HYDROLASE DOMAIN-CONTAINING PROTEIN 2A-RELATED"/>
    <property type="match status" value="1"/>
</dbReference>
<keyword evidence="2" id="KW-0479">Metal-binding</keyword>
<evidence type="ECO:0000259" key="3">
    <source>
        <dbReference type="Pfam" id="PF01557"/>
    </source>
</evidence>
<dbReference type="GO" id="GO:0019752">
    <property type="term" value="P:carboxylic acid metabolic process"/>
    <property type="evidence" value="ECO:0007669"/>
    <property type="project" value="UniProtKB-ARBA"/>
</dbReference>
<dbReference type="AlphaFoldDB" id="A0A6J7E927"/>
<proteinExistence type="inferred from homology"/>
<evidence type="ECO:0000256" key="2">
    <source>
        <dbReference type="ARBA" id="ARBA00022723"/>
    </source>
</evidence>
<comment type="similarity">
    <text evidence="1">Belongs to the FAH family.</text>
</comment>
<dbReference type="InterPro" id="IPR036663">
    <property type="entry name" value="Fumarylacetoacetase_C_sf"/>
</dbReference>
<dbReference type="PANTHER" id="PTHR42796:SF4">
    <property type="entry name" value="FUMARYLACETOACETATE HYDROLASE DOMAIN-CONTAINING PROTEIN 2A"/>
    <property type="match status" value="1"/>
</dbReference>
<dbReference type="Gene3D" id="3.90.850.10">
    <property type="entry name" value="Fumarylacetoacetase-like, C-terminal domain"/>
    <property type="match status" value="1"/>
</dbReference>
<protein>
    <submittedName>
        <fullName evidence="4">Unannotated protein</fullName>
    </submittedName>
</protein>